<keyword evidence="5" id="KW-1003">Cell membrane</keyword>
<dbReference type="PANTHER" id="PTHR33932:SF4">
    <property type="entry name" value="NA(+)_H(+) ANTIPORTER SUBUNIT B"/>
    <property type="match status" value="1"/>
</dbReference>
<evidence type="ECO:0000256" key="13">
    <source>
        <dbReference type="SAM" id="Phobius"/>
    </source>
</evidence>
<keyword evidence="12" id="KW-0739">Sodium transport</keyword>
<dbReference type="InterPro" id="IPR005281">
    <property type="entry name" value="CPA3_sub_B"/>
</dbReference>
<dbReference type="InterPro" id="IPR050622">
    <property type="entry name" value="CPA3_antiporter_subunitB"/>
</dbReference>
<evidence type="ECO:0000256" key="2">
    <source>
        <dbReference type="ARBA" id="ARBA00009425"/>
    </source>
</evidence>
<dbReference type="GO" id="GO:0008324">
    <property type="term" value="F:monoatomic cation transmembrane transporter activity"/>
    <property type="evidence" value="ECO:0007669"/>
    <property type="project" value="InterPro"/>
</dbReference>
<dbReference type="GO" id="GO:0005886">
    <property type="term" value="C:plasma membrane"/>
    <property type="evidence" value="ECO:0007669"/>
    <property type="project" value="UniProtKB-SubCell"/>
</dbReference>
<dbReference type="OrthoDB" id="9798859at2"/>
<proteinExistence type="inferred from homology"/>
<comment type="subcellular location">
    <subcellularLocation>
        <location evidence="1">Cell membrane</location>
        <topology evidence="1">Multi-pass membrane protein</topology>
    </subcellularLocation>
</comment>
<dbReference type="Pfam" id="PF04039">
    <property type="entry name" value="MnhB"/>
    <property type="match status" value="1"/>
</dbReference>
<dbReference type="eggNOG" id="COG2111">
    <property type="taxonomic scope" value="Bacteria"/>
</dbReference>
<dbReference type="EMBL" id="JOTP01000001">
    <property type="protein sequence ID" value="KEP28288.1"/>
    <property type="molecule type" value="Genomic_DNA"/>
</dbReference>
<gene>
    <name evidence="15" type="ORF">BA70_01475</name>
</gene>
<keyword evidence="9" id="KW-0915">Sodium</keyword>
<dbReference type="Proteomes" id="UP000028091">
    <property type="component" value="Unassembled WGS sequence"/>
</dbReference>
<evidence type="ECO:0000259" key="14">
    <source>
        <dbReference type="Pfam" id="PF04039"/>
    </source>
</evidence>
<evidence type="ECO:0000313" key="15">
    <source>
        <dbReference type="EMBL" id="KEP28288.1"/>
    </source>
</evidence>
<feature type="transmembrane region" description="Helical" evidence="13">
    <location>
        <begin position="9"/>
        <end position="32"/>
    </location>
</feature>
<dbReference type="GO" id="GO:1902600">
    <property type="term" value="P:proton transmembrane transport"/>
    <property type="evidence" value="ECO:0007669"/>
    <property type="project" value="UniProtKB-KW"/>
</dbReference>
<evidence type="ECO:0000256" key="4">
    <source>
        <dbReference type="ARBA" id="ARBA00022449"/>
    </source>
</evidence>
<dbReference type="GO" id="GO:0015297">
    <property type="term" value="F:antiporter activity"/>
    <property type="evidence" value="ECO:0007669"/>
    <property type="project" value="UniProtKB-KW"/>
</dbReference>
<evidence type="ECO:0000256" key="7">
    <source>
        <dbReference type="ARBA" id="ARBA00022781"/>
    </source>
</evidence>
<keyword evidence="4" id="KW-0050">Antiport</keyword>
<protein>
    <submittedName>
        <fullName evidence="15">Monovalent cation/H+ antiporter subunit B</fullName>
    </submittedName>
</protein>
<name>A0A081LGB2_9BACI</name>
<dbReference type="NCBIfam" id="NF009223">
    <property type="entry name" value="PRK12573.1"/>
    <property type="match status" value="1"/>
</dbReference>
<evidence type="ECO:0000256" key="8">
    <source>
        <dbReference type="ARBA" id="ARBA00022989"/>
    </source>
</evidence>
<evidence type="ECO:0000256" key="9">
    <source>
        <dbReference type="ARBA" id="ARBA00023053"/>
    </source>
</evidence>
<dbReference type="NCBIfam" id="TIGR00943">
    <property type="entry name" value="2a6301s02"/>
    <property type="match status" value="1"/>
</dbReference>
<accession>A0A081LGB2</accession>
<dbReference type="PANTHER" id="PTHR33932">
    <property type="entry name" value="NA(+)/H(+) ANTIPORTER SUBUNIT B"/>
    <property type="match status" value="1"/>
</dbReference>
<evidence type="ECO:0000313" key="16">
    <source>
        <dbReference type="Proteomes" id="UP000028091"/>
    </source>
</evidence>
<reference evidence="15 16" key="1">
    <citation type="submission" date="2012-09" db="EMBL/GenBank/DDBJ databases">
        <title>Genome Sequence of Bacillus sp. DW5-4.</title>
        <authorList>
            <person name="Lai Q."/>
            <person name="Liu Y."/>
            <person name="Shao Z."/>
        </authorList>
    </citation>
    <scope>NUCLEOTIDE SEQUENCE [LARGE SCALE GENOMIC DNA]</scope>
    <source>
        <strain evidence="15 16">DW5-4</strain>
    </source>
</reference>
<keyword evidence="3" id="KW-0813">Transport</keyword>
<dbReference type="RefSeq" id="WP_034317176.1">
    <property type="nucleotide sequence ID" value="NZ_JAVIKA010000004.1"/>
</dbReference>
<keyword evidence="6 13" id="KW-0812">Transmembrane</keyword>
<keyword evidence="8 13" id="KW-1133">Transmembrane helix</keyword>
<evidence type="ECO:0000256" key="10">
    <source>
        <dbReference type="ARBA" id="ARBA00023065"/>
    </source>
</evidence>
<evidence type="ECO:0000256" key="1">
    <source>
        <dbReference type="ARBA" id="ARBA00004651"/>
    </source>
</evidence>
<keyword evidence="11 13" id="KW-0472">Membrane</keyword>
<feature type="transmembrane region" description="Helical" evidence="13">
    <location>
        <begin position="114"/>
        <end position="136"/>
    </location>
</feature>
<evidence type="ECO:0000256" key="5">
    <source>
        <dbReference type="ARBA" id="ARBA00022475"/>
    </source>
</evidence>
<evidence type="ECO:0000256" key="3">
    <source>
        <dbReference type="ARBA" id="ARBA00022448"/>
    </source>
</evidence>
<feature type="domain" description="Na+/H+ antiporter MnhB subunit-related protein" evidence="14">
    <location>
        <begin position="11"/>
        <end position="134"/>
    </location>
</feature>
<keyword evidence="7" id="KW-0375">Hydrogen ion transport</keyword>
<dbReference type="InterPro" id="IPR007182">
    <property type="entry name" value="MnhB"/>
</dbReference>
<feature type="transmembrane region" description="Helical" evidence="13">
    <location>
        <begin position="70"/>
        <end position="94"/>
    </location>
</feature>
<comment type="similarity">
    <text evidence="2">Belongs to the CPA3 antiporters (TC 2.A.63) subunit B family.</text>
</comment>
<keyword evidence="16" id="KW-1185">Reference proteome</keyword>
<keyword evidence="10" id="KW-0406">Ion transport</keyword>
<feature type="transmembrane region" description="Helical" evidence="13">
    <location>
        <begin position="38"/>
        <end position="58"/>
    </location>
</feature>
<evidence type="ECO:0000256" key="12">
    <source>
        <dbReference type="ARBA" id="ARBA00023201"/>
    </source>
</evidence>
<dbReference type="GO" id="GO:0006814">
    <property type="term" value="P:sodium ion transport"/>
    <property type="evidence" value="ECO:0007669"/>
    <property type="project" value="UniProtKB-KW"/>
</dbReference>
<dbReference type="AlphaFoldDB" id="A0A081LGB2"/>
<comment type="caution">
    <text evidence="15">The sequence shown here is derived from an EMBL/GenBank/DDBJ whole genome shotgun (WGS) entry which is preliminary data.</text>
</comment>
<organism evidence="15 16">
    <name type="scientific">Bacillus zhangzhouensis</name>
    <dbReference type="NCBI Taxonomy" id="1178540"/>
    <lineage>
        <taxon>Bacteria</taxon>
        <taxon>Bacillati</taxon>
        <taxon>Bacillota</taxon>
        <taxon>Bacilli</taxon>
        <taxon>Bacillales</taxon>
        <taxon>Bacillaceae</taxon>
        <taxon>Bacillus</taxon>
    </lineage>
</organism>
<evidence type="ECO:0000256" key="11">
    <source>
        <dbReference type="ARBA" id="ARBA00023136"/>
    </source>
</evidence>
<sequence length="143" mass="15487">MRKIDTNDMLLQVTTKITAFIILLFSLHLFLAGHNNPGGGFIGGLMSAGAVVLLLLAYDLKTVRRILPFNFIYVAATGLLVAILTGMGSFLFGAPFLSHAFDYFQLPFLGKTELATAVLFDIGVYLVVVGVTMTIIQTIGEKE</sequence>
<evidence type="ECO:0000256" key="6">
    <source>
        <dbReference type="ARBA" id="ARBA00022692"/>
    </source>
</evidence>